<accession>A0A7G9T8D3</accession>
<evidence type="ECO:0000313" key="1">
    <source>
        <dbReference type="EMBL" id="QNN76358.1"/>
    </source>
</evidence>
<dbReference type="EMBL" id="CP060731">
    <property type="protein sequence ID" value="QNN76358.1"/>
    <property type="molecule type" value="Genomic_DNA"/>
</dbReference>
<proteinExistence type="predicted"/>
<dbReference type="GeneID" id="81471364"/>
<gene>
    <name evidence="1" type="ORF">IAE60_10315</name>
</gene>
<dbReference type="AlphaFoldDB" id="A0A7G9T8D3"/>
<evidence type="ECO:0000313" key="2">
    <source>
        <dbReference type="Proteomes" id="UP000515838"/>
    </source>
</evidence>
<name>A0A7G9T8D3_PSEMX</name>
<organism evidence="1 2">
    <name type="scientific">Pseudoxanthomonas mexicana</name>
    <dbReference type="NCBI Taxonomy" id="128785"/>
    <lineage>
        <taxon>Bacteria</taxon>
        <taxon>Pseudomonadati</taxon>
        <taxon>Pseudomonadota</taxon>
        <taxon>Gammaproteobacteria</taxon>
        <taxon>Lysobacterales</taxon>
        <taxon>Lysobacteraceae</taxon>
        <taxon>Pseudoxanthomonas</taxon>
    </lineage>
</organism>
<sequence length="64" mass="7110">MNINKKVPPVPDSIAVLVTAIATWAEHDMNFSRASSLALKQRLIESWLTFYEGPHAPDRPAPLP</sequence>
<dbReference type="RefSeq" id="WP_187572178.1">
    <property type="nucleotide sequence ID" value="NZ_CP060731.1"/>
</dbReference>
<reference evidence="1 2" key="1">
    <citation type="submission" date="2020-08" db="EMBL/GenBank/DDBJ databases">
        <title>Streptomycin Non-resistant strain, P. mexicana.</title>
        <authorList>
            <person name="Ganesh-Kumar S."/>
            <person name="Zhe T."/>
            <person name="Yu Z."/>
            <person name="Min Y."/>
        </authorList>
    </citation>
    <scope>NUCLEOTIDE SEQUENCE [LARGE SCALE GENOMIC DNA]</scope>
    <source>
        <strain evidence="1 2">GTZY2</strain>
    </source>
</reference>
<protein>
    <submittedName>
        <fullName evidence="1">Uncharacterized protein</fullName>
    </submittedName>
</protein>
<dbReference type="Proteomes" id="UP000515838">
    <property type="component" value="Chromosome"/>
</dbReference>